<dbReference type="SUPFAM" id="SSF51989">
    <property type="entry name" value="Glycosyl hydrolases family 6, cellulases"/>
    <property type="match status" value="1"/>
</dbReference>
<organism evidence="3 4">
    <name type="scientific">Pseudolactococcus insecticola</name>
    <dbReference type="NCBI Taxonomy" id="2709158"/>
    <lineage>
        <taxon>Bacteria</taxon>
        <taxon>Bacillati</taxon>
        <taxon>Bacillota</taxon>
        <taxon>Bacilli</taxon>
        <taxon>Lactobacillales</taxon>
        <taxon>Streptococcaceae</taxon>
        <taxon>Pseudolactococcus</taxon>
    </lineage>
</organism>
<dbReference type="Gene3D" id="3.20.20.40">
    <property type="entry name" value="1, 4-beta cellobiohydrolase"/>
    <property type="match status" value="1"/>
</dbReference>
<proteinExistence type="predicted"/>
<evidence type="ECO:0000259" key="2">
    <source>
        <dbReference type="Pfam" id="PF18885"/>
    </source>
</evidence>
<dbReference type="InterPro" id="IPR016288">
    <property type="entry name" value="Beta_cellobiohydrolase"/>
</dbReference>
<dbReference type="InterPro" id="IPR036434">
    <property type="entry name" value="Beta_cellobiohydrolase_sf"/>
</dbReference>
<sequence>MKKAILGVVVATTLFGGAISAHAADSGSQGMYRLYNPNSGEHFYTANINEKNSLAKVGWRYEGIGWTAPQKSSAPVYRLYNKNAGDHHYTVSSAEKNMLVKAGWRYEGIGWYSSDTKAVPLYRAYNPNAKAGSHNYTANLAEQNMLVKAGWRNEGIGWYGIKTFTFPTVTNPKKQAIKLKSNNPANGNKPGGTYIYSDIKNKTISGNAYSTNSDNPLAVPVWAVNNGFWDNPYQRPGNSLSNTTQAGGVIDEYENNTALTAAQKVQLNKFVSQPRSIFFTPQNSGVDKNGTLASATQYTDNLERYIAQLTASDKNALVQISLFGIYSVAGGENTTRALTAAEKTKYVDWISGVTKVIARSGAKNVAIIMEPDAAMLAGTTYKDAATRKTLVKNAVATLSTGIKNAGLKNAIYIDAGSADWLDDWTGTRKGANNAVAFLKSVGIQNARGFALGATHFDGTADNISYAKDISNLLSSAGIKNKKAVIDTADNGYASGRGYTNYEWTNLQLGAIPAIGNGTGGASYDDQKLKNGNYLSALGVPPTYQVGNAIKGTTATANAYRAAAQTYVDGYLYFGRPQYDNNASPYDSLKALTTATHSSDTIALP</sequence>
<dbReference type="InterPro" id="IPR043708">
    <property type="entry name" value="DUF5648"/>
</dbReference>
<dbReference type="AlphaFoldDB" id="A0A6A0B7P6"/>
<keyword evidence="1" id="KW-0732">Signal</keyword>
<dbReference type="GO" id="GO:0030245">
    <property type="term" value="P:cellulose catabolic process"/>
    <property type="evidence" value="ECO:0007669"/>
    <property type="project" value="InterPro"/>
</dbReference>
<dbReference type="PANTHER" id="PTHR34876:SF4">
    <property type="entry name" value="1,4-BETA-D-GLUCAN CELLOBIOHYDROLASE C-RELATED"/>
    <property type="match status" value="1"/>
</dbReference>
<evidence type="ECO:0000256" key="1">
    <source>
        <dbReference type="SAM" id="SignalP"/>
    </source>
</evidence>
<keyword evidence="4" id="KW-1185">Reference proteome</keyword>
<dbReference type="Pfam" id="PF18885">
    <property type="entry name" value="DUF5648"/>
    <property type="match status" value="1"/>
</dbReference>
<dbReference type="Proteomes" id="UP000475928">
    <property type="component" value="Unassembled WGS sequence"/>
</dbReference>
<evidence type="ECO:0000313" key="3">
    <source>
        <dbReference type="EMBL" id="GFH39807.1"/>
    </source>
</evidence>
<name>A0A6A0B7P6_9LACT</name>
<dbReference type="Pfam" id="PF01341">
    <property type="entry name" value="Glyco_hydro_6"/>
    <property type="match status" value="1"/>
</dbReference>
<evidence type="ECO:0000313" key="4">
    <source>
        <dbReference type="Proteomes" id="UP000475928"/>
    </source>
</evidence>
<reference evidence="3 4" key="1">
    <citation type="submission" date="2020-02" db="EMBL/GenBank/DDBJ databases">
        <title>Draft genome sequence of Lactococcus sp. Hs20B0-1.</title>
        <authorList>
            <person name="Noda S."/>
            <person name="Yuki M."/>
            <person name="Ohkuma M."/>
        </authorList>
    </citation>
    <scope>NUCLEOTIDE SEQUENCE [LARGE SCALE GENOMIC DNA]</scope>
    <source>
        <strain evidence="3 4">Hs20B0-1</strain>
    </source>
</reference>
<comment type="caution">
    <text evidence="3">The sequence shown here is derived from an EMBL/GenBank/DDBJ whole genome shotgun (WGS) entry which is preliminary data.</text>
</comment>
<dbReference type="PANTHER" id="PTHR34876">
    <property type="match status" value="1"/>
</dbReference>
<dbReference type="EMBL" id="BLLH01000001">
    <property type="protein sequence ID" value="GFH39807.1"/>
    <property type="molecule type" value="Genomic_DNA"/>
</dbReference>
<dbReference type="RefSeq" id="WP_172354735.1">
    <property type="nucleotide sequence ID" value="NZ_BLLH01000001.1"/>
</dbReference>
<accession>A0A6A0B7P6</accession>
<feature type="signal peptide" evidence="1">
    <location>
        <begin position="1"/>
        <end position="23"/>
    </location>
</feature>
<protein>
    <recommendedName>
        <fullName evidence="2">DUF5648 domain-containing protein</fullName>
    </recommendedName>
</protein>
<dbReference type="GO" id="GO:0004553">
    <property type="term" value="F:hydrolase activity, hydrolyzing O-glycosyl compounds"/>
    <property type="evidence" value="ECO:0007669"/>
    <property type="project" value="InterPro"/>
</dbReference>
<gene>
    <name evidence="3" type="ORF">Hs20B_02050</name>
</gene>
<feature type="chain" id="PRO_5025499347" description="DUF5648 domain-containing protein" evidence="1">
    <location>
        <begin position="24"/>
        <end position="604"/>
    </location>
</feature>
<feature type="domain" description="DUF5648" evidence="2">
    <location>
        <begin position="31"/>
        <end position="160"/>
    </location>
</feature>